<reference evidence="1" key="1">
    <citation type="submission" date="2023-04" db="EMBL/GenBank/DDBJ databases">
        <title>A chromosome-level genome assembly of the parasitoid wasp Eretmocerus hayati.</title>
        <authorList>
            <person name="Zhong Y."/>
            <person name="Liu S."/>
            <person name="Liu Y."/>
        </authorList>
    </citation>
    <scope>NUCLEOTIDE SEQUENCE</scope>
    <source>
        <strain evidence="1">ZJU_SS_LIU_2023</strain>
    </source>
</reference>
<protein>
    <submittedName>
        <fullName evidence="1">Uncharacterized protein</fullName>
    </submittedName>
</protein>
<proteinExistence type="predicted"/>
<gene>
    <name evidence="1" type="ORF">QAD02_023853</name>
</gene>
<sequence>YCYSPPPTAIVPEAKPYPVSPTCIEGSHPTTGTQSAHNCQTNCHLKIPACPTRFLRRRSAMTDGKDIRQTRSEASSPQDNLGELTLPRFDEGILPQTTNNPSSSTIHTLDSVRQYNYADASEYPYFVTVDVRNGNWPLDRLCPDRMQRKHYSKGLIISRNYVLWAGFVCPRICTYIVIVGSDEFGKGGDLHRAEAVQYEDWRKWKVASTEESGSVLLLKLYQPITFGVGVQPVKLSDIGEHLSSARSGILVYEHYFLSQLLKGNRIVLSSRDCEKVIYSLRFSSVAPHLDYTRLPAETFCLIGSEDPFEPVIDGMFFVDGKLFGIPYRSIVWRFTGGRFIFFLLMHDVSHYRDFIKNHTGV</sequence>
<accession>A0ACC2PX40</accession>
<dbReference type="Proteomes" id="UP001239111">
    <property type="component" value="Chromosome 1"/>
</dbReference>
<keyword evidence="2" id="KW-1185">Reference proteome</keyword>
<comment type="caution">
    <text evidence="1">The sequence shown here is derived from an EMBL/GenBank/DDBJ whole genome shotgun (WGS) entry which is preliminary data.</text>
</comment>
<name>A0ACC2PX40_9HYME</name>
<organism evidence="1 2">
    <name type="scientific">Eretmocerus hayati</name>
    <dbReference type="NCBI Taxonomy" id="131215"/>
    <lineage>
        <taxon>Eukaryota</taxon>
        <taxon>Metazoa</taxon>
        <taxon>Ecdysozoa</taxon>
        <taxon>Arthropoda</taxon>
        <taxon>Hexapoda</taxon>
        <taxon>Insecta</taxon>
        <taxon>Pterygota</taxon>
        <taxon>Neoptera</taxon>
        <taxon>Endopterygota</taxon>
        <taxon>Hymenoptera</taxon>
        <taxon>Apocrita</taxon>
        <taxon>Proctotrupomorpha</taxon>
        <taxon>Chalcidoidea</taxon>
        <taxon>Aphelinidae</taxon>
        <taxon>Aphelininae</taxon>
        <taxon>Eretmocerus</taxon>
    </lineage>
</organism>
<evidence type="ECO:0000313" key="2">
    <source>
        <dbReference type="Proteomes" id="UP001239111"/>
    </source>
</evidence>
<evidence type="ECO:0000313" key="1">
    <source>
        <dbReference type="EMBL" id="KAJ8688058.1"/>
    </source>
</evidence>
<dbReference type="EMBL" id="CM056741">
    <property type="protein sequence ID" value="KAJ8688058.1"/>
    <property type="molecule type" value="Genomic_DNA"/>
</dbReference>
<feature type="non-terminal residue" evidence="1">
    <location>
        <position position="1"/>
    </location>
</feature>